<dbReference type="Proteomes" id="UP000321393">
    <property type="component" value="Unassembled WGS sequence"/>
</dbReference>
<accession>A0A5D3C8J2</accession>
<dbReference type="AlphaFoldDB" id="A0A5D3C8J2"/>
<gene>
    <name evidence="3" type="ORF">E5676_scaffold105G00680</name>
    <name evidence="2" type="ORF">E6C27_scaffold13G00810</name>
</gene>
<evidence type="ECO:0000313" key="2">
    <source>
        <dbReference type="EMBL" id="KAA0049922.1"/>
    </source>
</evidence>
<feature type="compositionally biased region" description="Basic and acidic residues" evidence="1">
    <location>
        <begin position="114"/>
        <end position="139"/>
    </location>
</feature>
<name>A0A5D3C8J2_CUCMM</name>
<organism evidence="3 5">
    <name type="scientific">Cucumis melo var. makuwa</name>
    <name type="common">Oriental melon</name>
    <dbReference type="NCBI Taxonomy" id="1194695"/>
    <lineage>
        <taxon>Eukaryota</taxon>
        <taxon>Viridiplantae</taxon>
        <taxon>Streptophyta</taxon>
        <taxon>Embryophyta</taxon>
        <taxon>Tracheophyta</taxon>
        <taxon>Spermatophyta</taxon>
        <taxon>Magnoliopsida</taxon>
        <taxon>eudicotyledons</taxon>
        <taxon>Gunneridae</taxon>
        <taxon>Pentapetalae</taxon>
        <taxon>rosids</taxon>
        <taxon>fabids</taxon>
        <taxon>Cucurbitales</taxon>
        <taxon>Cucurbitaceae</taxon>
        <taxon>Benincaseae</taxon>
        <taxon>Cucumis</taxon>
    </lineage>
</organism>
<dbReference type="EMBL" id="SSTE01011953">
    <property type="protein sequence ID" value="KAA0049922.1"/>
    <property type="molecule type" value="Genomic_DNA"/>
</dbReference>
<protein>
    <recommendedName>
        <fullName evidence="6">Retrotransposon gag protein</fullName>
    </recommendedName>
</protein>
<feature type="region of interest" description="Disordered" evidence="1">
    <location>
        <begin position="102"/>
        <end position="139"/>
    </location>
</feature>
<evidence type="ECO:0000313" key="3">
    <source>
        <dbReference type="EMBL" id="TYK07660.1"/>
    </source>
</evidence>
<sequence>MWKPKPIREKDEDFLRPQQSITLTKFLLRSFIDDHPNEVLEVVACHAISIAEVDNSYTSSEEVDNPNEIKQKASVFDRIKSSTTRSSIFQRVINIFISKSDQPSTSAFDSLKMSSDRRKREMKTLKEKPLHEKNNDDKIHSCVPSRMKRKLFVDIIQKVP</sequence>
<dbReference type="EMBL" id="SSTD01013124">
    <property type="protein sequence ID" value="TYK07660.1"/>
    <property type="molecule type" value="Genomic_DNA"/>
</dbReference>
<dbReference type="Proteomes" id="UP000321947">
    <property type="component" value="Unassembled WGS sequence"/>
</dbReference>
<evidence type="ECO:0000313" key="5">
    <source>
        <dbReference type="Proteomes" id="UP000321947"/>
    </source>
</evidence>
<evidence type="ECO:0008006" key="6">
    <source>
        <dbReference type="Google" id="ProtNLM"/>
    </source>
</evidence>
<evidence type="ECO:0000313" key="4">
    <source>
        <dbReference type="Proteomes" id="UP000321393"/>
    </source>
</evidence>
<dbReference type="OrthoDB" id="1728441at2759"/>
<proteinExistence type="predicted"/>
<evidence type="ECO:0000256" key="1">
    <source>
        <dbReference type="SAM" id="MobiDB-lite"/>
    </source>
</evidence>
<comment type="caution">
    <text evidence="3">The sequence shown here is derived from an EMBL/GenBank/DDBJ whole genome shotgun (WGS) entry which is preliminary data.</text>
</comment>
<reference evidence="4 5" key="1">
    <citation type="submission" date="2019-08" db="EMBL/GenBank/DDBJ databases">
        <title>Draft genome sequences of two oriental melons (Cucumis melo L. var makuwa).</title>
        <authorList>
            <person name="Kwon S.-Y."/>
        </authorList>
    </citation>
    <scope>NUCLEOTIDE SEQUENCE [LARGE SCALE GENOMIC DNA]</scope>
    <source>
        <strain evidence="5">cv. Chang Bougi</strain>
        <strain evidence="4">cv. SW 3</strain>
        <tissue evidence="3">Leaf</tissue>
    </source>
</reference>